<evidence type="ECO:0000313" key="1">
    <source>
        <dbReference type="EMBL" id="PIP69095.1"/>
    </source>
</evidence>
<protein>
    <recommendedName>
        <fullName evidence="3">HNH endonuclease</fullName>
    </recommendedName>
</protein>
<sequence length="71" mass="8464">MRNVCPKCKKREELFPYHVLPQQWYHGAGKIIFLCNFCSNKLDKDYSLQEVLCTSKCENRVNIFLKETYSN</sequence>
<reference evidence="1 2" key="1">
    <citation type="submission" date="2017-09" db="EMBL/GenBank/DDBJ databases">
        <title>Depth-based differentiation of microbial function through sediment-hosted aquifers and enrichment of novel symbionts in the deep terrestrial subsurface.</title>
        <authorList>
            <person name="Probst A.J."/>
            <person name="Ladd B."/>
            <person name="Jarett J.K."/>
            <person name="Geller-Mcgrath D.E."/>
            <person name="Sieber C.M."/>
            <person name="Emerson J.B."/>
            <person name="Anantharaman K."/>
            <person name="Thomas B.C."/>
            <person name="Malmstrom R."/>
            <person name="Stieglmeier M."/>
            <person name="Klingl A."/>
            <person name="Woyke T."/>
            <person name="Ryan C.M."/>
            <person name="Banfield J.F."/>
        </authorList>
    </citation>
    <scope>NUCLEOTIDE SEQUENCE [LARGE SCALE GENOMIC DNA]</scope>
    <source>
        <strain evidence="1">CG22_combo_CG10-13_8_21_14_all_32_8</strain>
    </source>
</reference>
<accession>A0A2H0CGP1</accession>
<dbReference type="Proteomes" id="UP000229176">
    <property type="component" value="Unassembled WGS sequence"/>
</dbReference>
<dbReference type="EMBL" id="PCTI01000013">
    <property type="protein sequence ID" value="PIP69095.1"/>
    <property type="molecule type" value="Genomic_DNA"/>
</dbReference>
<evidence type="ECO:0000313" key="2">
    <source>
        <dbReference type="Proteomes" id="UP000229176"/>
    </source>
</evidence>
<comment type="caution">
    <text evidence="1">The sequence shown here is derived from an EMBL/GenBank/DDBJ whole genome shotgun (WGS) entry which is preliminary data.</text>
</comment>
<name>A0A2H0CGP1_9BACT</name>
<proteinExistence type="predicted"/>
<gene>
    <name evidence="1" type="ORF">COW91_01130</name>
</gene>
<dbReference type="AlphaFoldDB" id="A0A2H0CGP1"/>
<evidence type="ECO:0008006" key="3">
    <source>
        <dbReference type="Google" id="ProtNLM"/>
    </source>
</evidence>
<organism evidence="1 2">
    <name type="scientific">Candidatus Nomurabacteria bacterium CG22_combo_CG10-13_8_21_14_all_32_8</name>
    <dbReference type="NCBI Taxonomy" id="1974732"/>
    <lineage>
        <taxon>Bacteria</taxon>
        <taxon>Candidatus Nomuraibacteriota</taxon>
    </lineage>
</organism>